<dbReference type="Pfam" id="PF13561">
    <property type="entry name" value="adh_short_C2"/>
    <property type="match status" value="1"/>
</dbReference>
<dbReference type="PROSITE" id="PS00061">
    <property type="entry name" value="ADH_SHORT"/>
    <property type="match status" value="1"/>
</dbReference>
<organism evidence="3 4">
    <name type="scientific">Nocardioides jiangxiensis</name>
    <dbReference type="NCBI Taxonomy" id="3064524"/>
    <lineage>
        <taxon>Bacteria</taxon>
        <taxon>Bacillati</taxon>
        <taxon>Actinomycetota</taxon>
        <taxon>Actinomycetes</taxon>
        <taxon>Propionibacteriales</taxon>
        <taxon>Nocardioidaceae</taxon>
        <taxon>Nocardioides</taxon>
    </lineage>
</organism>
<dbReference type="RefSeq" id="WP_305027855.1">
    <property type="nucleotide sequence ID" value="NZ_JAUQTA010000001.1"/>
</dbReference>
<accession>A0ABT9B169</accession>
<keyword evidence="2" id="KW-0560">Oxidoreductase</keyword>
<dbReference type="PANTHER" id="PTHR24321:SF8">
    <property type="entry name" value="ESTRADIOL 17-BETA-DEHYDROGENASE 8-RELATED"/>
    <property type="match status" value="1"/>
</dbReference>
<dbReference type="PRINTS" id="PR00081">
    <property type="entry name" value="GDHRDH"/>
</dbReference>
<dbReference type="EMBL" id="JAUQTA010000001">
    <property type="protein sequence ID" value="MDO7868480.1"/>
    <property type="molecule type" value="Genomic_DNA"/>
</dbReference>
<evidence type="ECO:0000256" key="1">
    <source>
        <dbReference type="ARBA" id="ARBA00006484"/>
    </source>
</evidence>
<dbReference type="NCBIfam" id="NF040491">
    <property type="entry name" value="SDR_subfam_4"/>
    <property type="match status" value="1"/>
</dbReference>
<comment type="similarity">
    <text evidence="1">Belongs to the short-chain dehydrogenases/reductases (SDR) family.</text>
</comment>
<dbReference type="InterPro" id="IPR030981">
    <property type="entry name" value="SDR_subfam_2"/>
</dbReference>
<name>A0ABT9B169_9ACTN</name>
<dbReference type="Proteomes" id="UP001233314">
    <property type="component" value="Unassembled WGS sequence"/>
</dbReference>
<dbReference type="PANTHER" id="PTHR24321">
    <property type="entry name" value="DEHYDROGENASES, SHORT CHAIN"/>
    <property type="match status" value="1"/>
</dbReference>
<dbReference type="SUPFAM" id="SSF51735">
    <property type="entry name" value="NAD(P)-binding Rossmann-fold domains"/>
    <property type="match status" value="1"/>
</dbReference>
<proteinExistence type="inferred from homology"/>
<dbReference type="InterPro" id="IPR002347">
    <property type="entry name" value="SDR_fam"/>
</dbReference>
<sequence length="260" mass="26327">MTTPPVALVTGAAGGIGTAVVTALAEDGFHVVALDACAPMPGAASQPAPHEALTALKRTGDVDTAVVDVRDRAALDAVVAAVREEHGRLDVVVAAAGAVAGGRPVWEAPSAELDMLLDVNLKGTWNTAAATLPLMLRQPAPRQGRFIAIASAAAHRGLLHLAAYVASKHAVVGLVRGLAADLHGTGITATAVSPGSTRTPMLAATASLYGLDAVEPLAARHLVERVLEPEEIADTVRWLSSPRAGAITGSVVHVDGGFTA</sequence>
<dbReference type="NCBIfam" id="TIGR04504">
    <property type="entry name" value="SDR_subfam_2"/>
    <property type="match status" value="1"/>
</dbReference>
<evidence type="ECO:0000313" key="3">
    <source>
        <dbReference type="EMBL" id="MDO7868480.1"/>
    </source>
</evidence>
<comment type="caution">
    <text evidence="3">The sequence shown here is derived from an EMBL/GenBank/DDBJ whole genome shotgun (WGS) entry which is preliminary data.</text>
</comment>
<protein>
    <submittedName>
        <fullName evidence="3">Mycofactocin-coupled SDR family oxidoreductase</fullName>
    </submittedName>
</protein>
<dbReference type="CDD" id="cd05233">
    <property type="entry name" value="SDR_c"/>
    <property type="match status" value="1"/>
</dbReference>
<dbReference type="InterPro" id="IPR036291">
    <property type="entry name" value="NAD(P)-bd_dom_sf"/>
</dbReference>
<keyword evidence="4" id="KW-1185">Reference proteome</keyword>
<gene>
    <name evidence="3" type="ORF">Q5722_08885</name>
</gene>
<dbReference type="PRINTS" id="PR00080">
    <property type="entry name" value="SDRFAMILY"/>
</dbReference>
<dbReference type="Gene3D" id="3.40.50.720">
    <property type="entry name" value="NAD(P)-binding Rossmann-like Domain"/>
    <property type="match status" value="1"/>
</dbReference>
<reference evidence="3 4" key="1">
    <citation type="submission" date="2023-07" db="EMBL/GenBank/DDBJ databases">
        <title>Nocardioides sp. nov WY-20 isolated from soil.</title>
        <authorList>
            <person name="Liu B."/>
            <person name="Wan Y."/>
        </authorList>
    </citation>
    <scope>NUCLEOTIDE SEQUENCE [LARGE SCALE GENOMIC DNA]</scope>
    <source>
        <strain evidence="3 4">WY-20</strain>
    </source>
</reference>
<evidence type="ECO:0000313" key="4">
    <source>
        <dbReference type="Proteomes" id="UP001233314"/>
    </source>
</evidence>
<dbReference type="InterPro" id="IPR020904">
    <property type="entry name" value="Sc_DH/Rdtase_CS"/>
</dbReference>
<evidence type="ECO:0000256" key="2">
    <source>
        <dbReference type="ARBA" id="ARBA00023002"/>
    </source>
</evidence>